<keyword evidence="2" id="KW-0964">Secreted</keyword>
<protein>
    <submittedName>
        <fullName evidence="9">NEAT domain-containing protein</fullName>
    </submittedName>
</protein>
<keyword evidence="10" id="KW-1185">Reference proteome</keyword>
<dbReference type="EMBL" id="JAHLOQ010000031">
    <property type="protein sequence ID" value="MBU5336867.1"/>
    <property type="molecule type" value="Genomic_DNA"/>
</dbReference>
<sequence>MIFKSKKVKTAMAALAILTVFGGSISSSYAAELTNGQSVVLASQQRIDLKTTLKHESKDEASSANTYLKDSYLKVENGKRYMVLVLSSGKLMKSVVPTINGQEVKYENVLDGDTRTISFEISSLKDDIRVKFEINPFGNFIVNAATRVEAEIVAGSTDKEDKDDTVTGPTQKPEQTPEQDKEDNKEDNKEDKDDNKEEDKDDKNDNVDNGNNGSNNGSNGSTSDKDNNNDAPSNGTLKNGHYQVKNVVVLDNQIGYSMVRGILNETSNVEIKDGKYYLTFEMGQSSLMKNIVIKANSKTLSYTKTNVGNDTIRIKVQIPSLSTKLNISTYIDAMGRTVDFDLKLNQSTLKFVSSNQEAQLPENNNTPNIPGGITGGGSNDSNSGSNDTVVGETTQKGKLYTIQNNVVHNNETGRQMARKYLNQTSKVEEIDGQLYLTLTFTGVNLMNNHKIYVNGSLVNYQVTASSSTSKSYRFKISSLKDDIKVSAYIIPMSRSVEFGVKLLENTYTFVKDIEGTNGSLPQTGSVINAESMLAGGSLITALGAFIGRRKRK</sequence>
<dbReference type="NCBIfam" id="TIGR01167">
    <property type="entry name" value="LPXTG_anchor"/>
    <property type="match status" value="1"/>
</dbReference>
<dbReference type="RefSeq" id="WP_216570760.1">
    <property type="nucleotide sequence ID" value="NZ_JAHLOQ010000031.1"/>
</dbReference>
<dbReference type="InterPro" id="IPR019931">
    <property type="entry name" value="LPXTG_anchor"/>
</dbReference>
<feature type="domain" description="NEAT" evidence="8">
    <location>
        <begin position="395"/>
        <end position="520"/>
    </location>
</feature>
<evidence type="ECO:0000256" key="2">
    <source>
        <dbReference type="ARBA" id="ARBA00022525"/>
    </source>
</evidence>
<feature type="signal peptide" evidence="6">
    <location>
        <begin position="1"/>
        <end position="30"/>
    </location>
</feature>
<evidence type="ECO:0000256" key="3">
    <source>
        <dbReference type="ARBA" id="ARBA00022729"/>
    </source>
</evidence>
<reference evidence="9 10" key="1">
    <citation type="submission" date="2021-06" db="EMBL/GenBank/DDBJ databases">
        <authorList>
            <person name="Sun Q."/>
            <person name="Li D."/>
        </authorList>
    </citation>
    <scope>NUCLEOTIDE SEQUENCE [LARGE SCALE GENOMIC DNA]</scope>
    <source>
        <strain evidence="9 10">N19</strain>
    </source>
</reference>
<organism evidence="9 10">
    <name type="scientific">Intestinibacter bartlettii</name>
    <dbReference type="NCBI Taxonomy" id="261299"/>
    <lineage>
        <taxon>Bacteria</taxon>
        <taxon>Bacillati</taxon>
        <taxon>Bacillota</taxon>
        <taxon>Clostridia</taxon>
        <taxon>Peptostreptococcales</taxon>
        <taxon>Peptostreptococcaceae</taxon>
        <taxon>Intestinibacter</taxon>
    </lineage>
</organism>
<feature type="domain" description="Gram-positive cocci surface proteins LPxTG" evidence="7">
    <location>
        <begin position="520"/>
        <end position="552"/>
    </location>
</feature>
<evidence type="ECO:0000256" key="4">
    <source>
        <dbReference type="ARBA" id="ARBA00023088"/>
    </source>
</evidence>
<keyword evidence="1" id="KW-0134">Cell wall</keyword>
<comment type="caution">
    <text evidence="9">The sequence shown here is derived from an EMBL/GenBank/DDBJ whole genome shotgun (WGS) entry which is preliminary data.</text>
</comment>
<evidence type="ECO:0000313" key="10">
    <source>
        <dbReference type="Proteomes" id="UP001196301"/>
    </source>
</evidence>
<gene>
    <name evidence="9" type="ORF">KQI20_10490</name>
</gene>
<feature type="region of interest" description="Disordered" evidence="5">
    <location>
        <begin position="155"/>
        <end position="239"/>
    </location>
</feature>
<dbReference type="Pfam" id="PF05031">
    <property type="entry name" value="NEAT"/>
    <property type="match status" value="3"/>
</dbReference>
<evidence type="ECO:0000256" key="6">
    <source>
        <dbReference type="SAM" id="SignalP"/>
    </source>
</evidence>
<feature type="domain" description="NEAT" evidence="8">
    <location>
        <begin position="237"/>
        <end position="362"/>
    </location>
</feature>
<feature type="region of interest" description="Disordered" evidence="5">
    <location>
        <begin position="355"/>
        <end position="390"/>
    </location>
</feature>
<feature type="chain" id="PRO_5045757519" evidence="6">
    <location>
        <begin position="31"/>
        <end position="552"/>
    </location>
</feature>
<keyword evidence="4" id="KW-0572">Peptidoglycan-anchor</keyword>
<feature type="domain" description="NEAT" evidence="8">
    <location>
        <begin position="40"/>
        <end position="164"/>
    </location>
</feature>
<dbReference type="SMART" id="SM00725">
    <property type="entry name" value="NEAT"/>
    <property type="match status" value="3"/>
</dbReference>
<feature type="compositionally biased region" description="Basic and acidic residues" evidence="5">
    <location>
        <begin position="178"/>
        <end position="206"/>
    </location>
</feature>
<keyword evidence="3 6" id="KW-0732">Signal</keyword>
<name>A0ABS6DYP0_9FIRM</name>
<evidence type="ECO:0000313" key="9">
    <source>
        <dbReference type="EMBL" id="MBU5336867.1"/>
    </source>
</evidence>
<proteinExistence type="predicted"/>
<dbReference type="Pfam" id="PF00746">
    <property type="entry name" value="Gram_pos_anchor"/>
    <property type="match status" value="1"/>
</dbReference>
<evidence type="ECO:0000256" key="5">
    <source>
        <dbReference type="SAM" id="MobiDB-lite"/>
    </source>
</evidence>
<dbReference type="PROSITE" id="PS50847">
    <property type="entry name" value="GRAM_POS_ANCHORING"/>
    <property type="match status" value="1"/>
</dbReference>
<evidence type="ECO:0000259" key="7">
    <source>
        <dbReference type="PROSITE" id="PS50847"/>
    </source>
</evidence>
<dbReference type="CDD" id="cd06920">
    <property type="entry name" value="NEAT"/>
    <property type="match status" value="3"/>
</dbReference>
<evidence type="ECO:0000259" key="8">
    <source>
        <dbReference type="PROSITE" id="PS50978"/>
    </source>
</evidence>
<evidence type="ECO:0000256" key="1">
    <source>
        <dbReference type="ARBA" id="ARBA00022512"/>
    </source>
</evidence>
<dbReference type="PROSITE" id="PS50978">
    <property type="entry name" value="NEAT"/>
    <property type="match status" value="3"/>
</dbReference>
<dbReference type="Proteomes" id="UP001196301">
    <property type="component" value="Unassembled WGS sequence"/>
</dbReference>
<dbReference type="InterPro" id="IPR006635">
    <property type="entry name" value="NEAT_dom"/>
</dbReference>
<feature type="compositionally biased region" description="Polar residues" evidence="5">
    <location>
        <begin position="167"/>
        <end position="176"/>
    </location>
</feature>
<feature type="compositionally biased region" description="Low complexity" evidence="5">
    <location>
        <begin position="207"/>
        <end position="222"/>
    </location>
</feature>
<accession>A0ABS6DYP0</accession>